<evidence type="ECO:0000313" key="3">
    <source>
        <dbReference type="Proteomes" id="UP000198817"/>
    </source>
</evidence>
<keyword evidence="1" id="KW-0472">Membrane</keyword>
<evidence type="ECO:0000256" key="1">
    <source>
        <dbReference type="SAM" id="Phobius"/>
    </source>
</evidence>
<keyword evidence="3" id="KW-1185">Reference proteome</keyword>
<gene>
    <name evidence="2" type="ORF">SAMN05216508_10751</name>
</gene>
<dbReference type="OrthoDB" id="1985420at2"/>
<protein>
    <submittedName>
        <fullName evidence="2">Uncharacterized protein</fullName>
    </submittedName>
</protein>
<dbReference type="RefSeq" id="WP_090470825.1">
    <property type="nucleotide sequence ID" value="NZ_FOWF01000009.1"/>
</dbReference>
<sequence length="174" mass="19998">MESGRQIFERFTKREREDLTQGRWIAGTMLVMGAAIVWKFPPIGGLFLAAGTLVLITNQAARRAARKELGKIPDMEQFYEQLTSPDSREYQDFGLIVTRDYVVKEGRRVEIYRFDEMEKFEVGLAGGKLKKLFLTDPQGKRHEIAMTLTGDGRQASFDSLYEDVRSRLPSRDRN</sequence>
<reference evidence="2 3" key="1">
    <citation type="submission" date="2016-10" db="EMBL/GenBank/DDBJ databases">
        <authorList>
            <person name="de Groot N.N."/>
        </authorList>
    </citation>
    <scope>NUCLEOTIDE SEQUENCE [LARGE SCALE GENOMIC DNA]</scope>
    <source>
        <strain evidence="2 3">KHGC13</strain>
    </source>
</reference>
<keyword evidence="1" id="KW-0812">Transmembrane</keyword>
<name>A0A1I7GJJ1_9FIRM</name>
<dbReference type="Proteomes" id="UP000198817">
    <property type="component" value="Unassembled WGS sequence"/>
</dbReference>
<organism evidence="2 3">
    <name type="scientific">Eubacterium pyruvativorans</name>
    <dbReference type="NCBI Taxonomy" id="155865"/>
    <lineage>
        <taxon>Bacteria</taxon>
        <taxon>Bacillati</taxon>
        <taxon>Bacillota</taxon>
        <taxon>Clostridia</taxon>
        <taxon>Eubacteriales</taxon>
        <taxon>Eubacteriaceae</taxon>
        <taxon>Eubacterium</taxon>
    </lineage>
</organism>
<dbReference type="AlphaFoldDB" id="A0A1I7GJJ1"/>
<proteinExistence type="predicted"/>
<keyword evidence="1" id="KW-1133">Transmembrane helix</keyword>
<accession>A0A1I7GJJ1</accession>
<feature type="transmembrane region" description="Helical" evidence="1">
    <location>
        <begin position="44"/>
        <end position="61"/>
    </location>
</feature>
<evidence type="ECO:0000313" key="2">
    <source>
        <dbReference type="EMBL" id="SFU48615.1"/>
    </source>
</evidence>
<dbReference type="EMBL" id="FPBT01000007">
    <property type="protein sequence ID" value="SFU48615.1"/>
    <property type="molecule type" value="Genomic_DNA"/>
</dbReference>